<evidence type="ECO:0000313" key="2">
    <source>
        <dbReference type="Proteomes" id="UP000188320"/>
    </source>
</evidence>
<comment type="caution">
    <text evidence="1">The sequence shown here is derived from an EMBL/GenBank/DDBJ whole genome shotgun (WGS) entry which is preliminary data.</text>
</comment>
<gene>
    <name evidence="1" type="ORF">AX774_g7386</name>
</gene>
<evidence type="ECO:0000313" key="1">
    <source>
        <dbReference type="EMBL" id="OMH79211.1"/>
    </source>
</evidence>
<reference evidence="2" key="1">
    <citation type="submission" date="2017-01" db="EMBL/GenBank/DDBJ databases">
        <authorList>
            <person name="Wang Y."/>
            <person name="White M."/>
            <person name="Kvist S."/>
            <person name="Moncalvo J.-M."/>
        </authorList>
    </citation>
    <scope>NUCLEOTIDE SEQUENCE [LARGE SCALE GENOMIC DNA]</scope>
    <source>
        <strain evidence="2">COL-18-3</strain>
    </source>
</reference>
<keyword evidence="2" id="KW-1185">Reference proteome</keyword>
<accession>A0A1R1PE29</accession>
<dbReference type="Proteomes" id="UP000188320">
    <property type="component" value="Unassembled WGS sequence"/>
</dbReference>
<dbReference type="EMBL" id="LSSK01001635">
    <property type="protein sequence ID" value="OMH79211.1"/>
    <property type="molecule type" value="Genomic_DNA"/>
</dbReference>
<name>A0A1R1PE29_ZANCU</name>
<sequence>MFSLKGRAVSQILKSSAGLSRLGYATQPGAKNTHLDVGGAYSPEATSREFFERDIQELLRNEDGEAPWNKKQYDVSPSPRSVQDVLKVVKDLKGFKIEH</sequence>
<protein>
    <submittedName>
        <fullName evidence="1">Uncharacterized protein</fullName>
    </submittedName>
</protein>
<proteinExistence type="predicted"/>
<organism evidence="1 2">
    <name type="scientific">Zancudomyces culisetae</name>
    <name type="common">Gut fungus</name>
    <name type="synonym">Smittium culisetae</name>
    <dbReference type="NCBI Taxonomy" id="1213189"/>
    <lineage>
        <taxon>Eukaryota</taxon>
        <taxon>Fungi</taxon>
        <taxon>Fungi incertae sedis</taxon>
        <taxon>Zoopagomycota</taxon>
        <taxon>Kickxellomycotina</taxon>
        <taxon>Harpellomycetes</taxon>
        <taxon>Harpellales</taxon>
        <taxon>Legeriomycetaceae</taxon>
        <taxon>Zancudomyces</taxon>
    </lineage>
</organism>
<dbReference type="AlphaFoldDB" id="A0A1R1PE29"/>